<accession>Q14QL1</accession>
<dbReference type="AlphaFoldDB" id="Q14QL1"/>
<keyword evidence="1" id="KW-1133">Transmembrane helix</keyword>
<dbReference type="PANTHER" id="PTHR42861">
    <property type="entry name" value="CALCIUM-TRANSPORTING ATPASE"/>
    <property type="match status" value="1"/>
</dbReference>
<keyword evidence="1 3" id="KW-0812">Transmembrane</keyword>
<reference evidence="3" key="1">
    <citation type="journal article" date="2010" name="Appl. Environ. Microbiol.">
        <title>Partial chromosome sequence of Spiroplasma citri reveals extensive viral invasion and important gene decay.</title>
        <authorList>
            <person name="Carle P."/>
            <person name="Saillard C."/>
            <person name="Carrere N."/>
            <person name="Carrere S."/>
            <person name="Duret S."/>
            <person name="Eveillard S."/>
            <person name="Gaurivaud P."/>
            <person name="Gourgues G."/>
            <person name="Gouzy J."/>
            <person name="Salar P."/>
            <person name="Verdin E."/>
            <person name="Breton M."/>
            <person name="Blanchard A."/>
            <person name="Laigret F."/>
            <person name="Bove J.M."/>
            <person name="Renaudin J."/>
            <person name="Foissac X."/>
        </authorList>
    </citation>
    <scope>NUCLEOTIDE SEQUENCE</scope>
    <source>
        <strain evidence="3">GII3-3X</strain>
    </source>
</reference>
<dbReference type="Gene3D" id="1.20.1110.10">
    <property type="entry name" value="Calcium-transporting ATPase, transmembrane domain"/>
    <property type="match status" value="1"/>
</dbReference>
<sequence length="124" mass="14350">MWFNKSDKELEQEFRSNLNVGLSSKQAKERLIKNGKNELPKPKNKHWILIFLVSLLDPLSLILIIARVTSVIIEKVVNNRIYVIDFIVILCIVLLNAFIQTLEQIKERKSLDSLKKNDNSSNDC</sequence>
<feature type="transmembrane region" description="Helical" evidence="1">
    <location>
        <begin position="81"/>
        <end position="99"/>
    </location>
</feature>
<evidence type="ECO:0000313" key="3">
    <source>
        <dbReference type="EMBL" id="CAK98218.1"/>
    </source>
</evidence>
<organism evidence="3">
    <name type="scientific">Spiroplasma citri</name>
    <dbReference type="NCBI Taxonomy" id="2133"/>
    <lineage>
        <taxon>Bacteria</taxon>
        <taxon>Bacillati</taxon>
        <taxon>Mycoplasmatota</taxon>
        <taxon>Mollicutes</taxon>
        <taxon>Entomoplasmatales</taxon>
        <taxon>Spiroplasmataceae</taxon>
        <taxon>Spiroplasma</taxon>
    </lineage>
</organism>
<gene>
    <name evidence="3" type="primary">yloB</name>
    <name evidence="3" type="ORF">SPICI01A_036</name>
</gene>
<evidence type="ECO:0000256" key="1">
    <source>
        <dbReference type="SAM" id="Phobius"/>
    </source>
</evidence>
<proteinExistence type="predicted"/>
<keyword evidence="1" id="KW-0472">Membrane</keyword>
<dbReference type="InterPro" id="IPR004014">
    <property type="entry name" value="ATPase_P-typ_cation-transptr_N"/>
</dbReference>
<dbReference type="EMBL" id="AM285301">
    <property type="protein sequence ID" value="CAK98218.1"/>
    <property type="molecule type" value="Genomic_DNA"/>
</dbReference>
<name>Q14QL1_SPICI</name>
<feature type="domain" description="Cation-transporting P-type ATPase N-terminal" evidence="2">
    <location>
        <begin position="1"/>
        <end position="75"/>
    </location>
</feature>
<feature type="transmembrane region" description="Helical" evidence="1">
    <location>
        <begin position="47"/>
        <end position="69"/>
    </location>
</feature>
<dbReference type="SMART" id="SM00831">
    <property type="entry name" value="Cation_ATPase_N"/>
    <property type="match status" value="1"/>
</dbReference>
<dbReference type="SUPFAM" id="SSF81665">
    <property type="entry name" value="Calcium ATPase, transmembrane domain M"/>
    <property type="match status" value="1"/>
</dbReference>
<dbReference type="Gene3D" id="2.70.150.10">
    <property type="entry name" value="Calcium-transporting ATPase, cytoplasmic transduction domain A"/>
    <property type="match status" value="1"/>
</dbReference>
<evidence type="ECO:0000259" key="2">
    <source>
        <dbReference type="SMART" id="SM00831"/>
    </source>
</evidence>
<protein>
    <submittedName>
        <fullName evidence="3">Hypothetical cation-transporting P-type atpase c-terminal truncated transmembrane protein</fullName>
    </submittedName>
</protein>
<dbReference type="InterPro" id="IPR023298">
    <property type="entry name" value="ATPase_P-typ_TM_dom_sf"/>
</dbReference>
<dbReference type="Pfam" id="PF00690">
    <property type="entry name" value="Cation_ATPase_N"/>
    <property type="match status" value="1"/>
</dbReference>